<keyword evidence="5 12" id="KW-0812">Transmembrane</keyword>
<evidence type="ECO:0000256" key="14">
    <source>
        <dbReference type="RuleBase" id="RU003357"/>
    </source>
</evidence>
<name>A0A380T1R4_9PSED</name>
<dbReference type="Gene3D" id="2.170.130.10">
    <property type="entry name" value="TonB-dependent receptor, plug domain"/>
    <property type="match status" value="1"/>
</dbReference>
<dbReference type="InterPro" id="IPR000531">
    <property type="entry name" value="Beta-barrel_TonB"/>
</dbReference>
<evidence type="ECO:0000256" key="1">
    <source>
        <dbReference type="ARBA" id="ARBA00004571"/>
    </source>
</evidence>
<feature type="short sequence motif" description="TonB box" evidence="13">
    <location>
        <begin position="53"/>
        <end position="59"/>
    </location>
</feature>
<evidence type="ECO:0000256" key="2">
    <source>
        <dbReference type="ARBA" id="ARBA00022448"/>
    </source>
</evidence>
<feature type="compositionally biased region" description="Polar residues" evidence="15">
    <location>
        <begin position="283"/>
        <end position="295"/>
    </location>
</feature>
<keyword evidence="11 12" id="KW-0998">Cell outer membrane</keyword>
<dbReference type="InterPro" id="IPR039426">
    <property type="entry name" value="TonB-dep_rcpt-like"/>
</dbReference>
<keyword evidence="10 12" id="KW-0472">Membrane</keyword>
<protein>
    <submittedName>
        <fullName evidence="19">TonB dependent receptor family protein</fullName>
    </submittedName>
</protein>
<dbReference type="PROSITE" id="PS00430">
    <property type="entry name" value="TONB_DEPENDENT_REC_1"/>
    <property type="match status" value="1"/>
</dbReference>
<evidence type="ECO:0000259" key="18">
    <source>
        <dbReference type="Pfam" id="PF07715"/>
    </source>
</evidence>
<evidence type="ECO:0000256" key="10">
    <source>
        <dbReference type="ARBA" id="ARBA00023136"/>
    </source>
</evidence>
<evidence type="ECO:0000256" key="16">
    <source>
        <dbReference type="SAM" id="SignalP"/>
    </source>
</evidence>
<dbReference type="Proteomes" id="UP000255177">
    <property type="component" value="Unassembled WGS sequence"/>
</dbReference>
<dbReference type="PANTHER" id="PTHR32552">
    <property type="entry name" value="FERRICHROME IRON RECEPTOR-RELATED"/>
    <property type="match status" value="1"/>
</dbReference>
<keyword evidence="2 12" id="KW-0813">Transport</keyword>
<dbReference type="Pfam" id="PF00593">
    <property type="entry name" value="TonB_dep_Rec_b-barrel"/>
    <property type="match status" value="1"/>
</dbReference>
<evidence type="ECO:0000256" key="13">
    <source>
        <dbReference type="PROSITE-ProRule" id="PRU10143"/>
    </source>
</evidence>
<comment type="similarity">
    <text evidence="12 14">Belongs to the TonB-dependent receptor family.</text>
</comment>
<feature type="domain" description="TonB-dependent receptor-like beta-barrel" evidence="17">
    <location>
        <begin position="264"/>
        <end position="680"/>
    </location>
</feature>
<dbReference type="PANTHER" id="PTHR32552:SF81">
    <property type="entry name" value="TONB-DEPENDENT OUTER MEMBRANE RECEPTOR"/>
    <property type="match status" value="1"/>
</dbReference>
<dbReference type="Pfam" id="PF07715">
    <property type="entry name" value="Plug"/>
    <property type="match status" value="1"/>
</dbReference>
<keyword evidence="7" id="KW-0408">Iron</keyword>
<proteinExistence type="inferred from homology"/>
<dbReference type="GO" id="GO:0009279">
    <property type="term" value="C:cell outer membrane"/>
    <property type="evidence" value="ECO:0007669"/>
    <property type="project" value="UniProtKB-SubCell"/>
</dbReference>
<feature type="signal peptide" evidence="16">
    <location>
        <begin position="1"/>
        <end position="41"/>
    </location>
</feature>
<dbReference type="InterPro" id="IPR010916">
    <property type="entry name" value="TonB_box_CS"/>
</dbReference>
<dbReference type="SUPFAM" id="SSF56935">
    <property type="entry name" value="Porins"/>
    <property type="match status" value="1"/>
</dbReference>
<keyword evidence="8" id="KW-0406">Ion transport</keyword>
<keyword evidence="19" id="KW-0675">Receptor</keyword>
<dbReference type="InterPro" id="IPR037066">
    <property type="entry name" value="Plug_dom_sf"/>
</dbReference>
<dbReference type="GO" id="GO:0006826">
    <property type="term" value="P:iron ion transport"/>
    <property type="evidence" value="ECO:0007669"/>
    <property type="project" value="UniProtKB-KW"/>
</dbReference>
<dbReference type="AlphaFoldDB" id="A0A380T1R4"/>
<keyword evidence="4" id="KW-0410">Iron transport</keyword>
<reference evidence="20" key="1">
    <citation type="submission" date="2018-07" db="EMBL/GenBank/DDBJ databases">
        <authorList>
            <person name="Blom J."/>
        </authorList>
    </citation>
    <scope>NUCLEOTIDE SEQUENCE [LARGE SCALE GENOMIC DNA]</scope>
    <source>
        <strain evidence="20">CCOS 864</strain>
    </source>
</reference>
<keyword evidence="6 16" id="KW-0732">Signal</keyword>
<evidence type="ECO:0000313" key="19">
    <source>
        <dbReference type="EMBL" id="SUQ63943.1"/>
    </source>
</evidence>
<feature type="chain" id="PRO_5016681507" evidence="16">
    <location>
        <begin position="42"/>
        <end position="719"/>
    </location>
</feature>
<keyword evidence="3 12" id="KW-1134">Transmembrane beta strand</keyword>
<evidence type="ECO:0000256" key="11">
    <source>
        <dbReference type="ARBA" id="ARBA00023237"/>
    </source>
</evidence>
<evidence type="ECO:0000256" key="4">
    <source>
        <dbReference type="ARBA" id="ARBA00022496"/>
    </source>
</evidence>
<evidence type="ECO:0000256" key="8">
    <source>
        <dbReference type="ARBA" id="ARBA00023065"/>
    </source>
</evidence>
<evidence type="ECO:0000256" key="6">
    <source>
        <dbReference type="ARBA" id="ARBA00022729"/>
    </source>
</evidence>
<evidence type="ECO:0000256" key="7">
    <source>
        <dbReference type="ARBA" id="ARBA00023004"/>
    </source>
</evidence>
<dbReference type="InterPro" id="IPR036942">
    <property type="entry name" value="Beta-barrel_TonB_sf"/>
</dbReference>
<keyword evidence="9 13" id="KW-0798">TonB box</keyword>
<feature type="region of interest" description="Disordered" evidence="15">
    <location>
        <begin position="280"/>
        <end position="306"/>
    </location>
</feature>
<dbReference type="InterPro" id="IPR012910">
    <property type="entry name" value="Plug_dom"/>
</dbReference>
<sequence length="719" mass="78497">MNFVPRATSVILNSSTKVVGKDWKLASVGAALLSLAPLAQAEDATQTEKRLETVTVQAAKATPVQAAQAQLDEIPGGTGLVQQAEVEKGRSATLEDTLAYQPGVYAQAAGGNDAIKISIRGSGANTSPGYFREGTKFLFDGLALTGAGGTPYELLDTQGLSYTEVLRGANAFEYGALSLGGAINFVTNSGLTAPGNRIKVEGGSFGWQKQTLSTGGVAGNADYFISVDNSKRDGYQDFTFTKAKGVVTNFGYRFNPKLETRLYIRYREEYHENSGALTLAQLKKNSSQTNPSTRATRGDSTKEGSTWVGSKTTYTFDDDSTLVAGLVYHNYPQILSKKSTVNPNYWDWRDINYSLKYTRSDQLFGLPSTTSVGWSSTQHIRSGVRTYSGDKDLGRLQKQVEYDGSFDHVFSLGNDLGLTDNLYLSTGLSAIEVKRNVDVNFSDRPNTSGIPSHYRYQEWKLAPRVGLRYYLTPDVQVFGNVSRSIDPPSSWSSSGSGVTTNFAKTLVPQSANTVELGIRGRSEIFDGSLTLYKSWIKDELLNVEILPATNTSAAVVSTANASPTIHQGIEAGLTTKLWQRDNGDVLSWRQAYTLNDFHYRNDPLFAKNELPGLPKHIYQGELFYQYANGFYAGVNVRSASSTAVDYANSFYAPSYTLWGARLGYDAPNKTWQVYLDLKNLTDKDYVTALVPSYDAKGQDTASLYPGDGFGAYTGIAYNF</sequence>
<evidence type="ECO:0000256" key="15">
    <source>
        <dbReference type="SAM" id="MobiDB-lite"/>
    </source>
</evidence>
<evidence type="ECO:0000256" key="3">
    <source>
        <dbReference type="ARBA" id="ARBA00022452"/>
    </source>
</evidence>
<evidence type="ECO:0000256" key="5">
    <source>
        <dbReference type="ARBA" id="ARBA00022692"/>
    </source>
</evidence>
<keyword evidence="20" id="KW-1185">Reference proteome</keyword>
<organism evidence="19 20">
    <name type="scientific">Pseudomonas wadenswilerensis</name>
    <dbReference type="NCBI Taxonomy" id="1785161"/>
    <lineage>
        <taxon>Bacteria</taxon>
        <taxon>Pseudomonadati</taxon>
        <taxon>Pseudomonadota</taxon>
        <taxon>Gammaproteobacteria</taxon>
        <taxon>Pseudomonadales</taxon>
        <taxon>Pseudomonadaceae</taxon>
        <taxon>Pseudomonas</taxon>
    </lineage>
</organism>
<feature type="domain" description="TonB-dependent receptor plug" evidence="18">
    <location>
        <begin position="72"/>
        <end position="182"/>
    </location>
</feature>
<accession>A0A380T1R4</accession>
<evidence type="ECO:0000259" key="17">
    <source>
        <dbReference type="Pfam" id="PF00593"/>
    </source>
</evidence>
<dbReference type="EMBL" id="UIDD01000008">
    <property type="protein sequence ID" value="SUQ63943.1"/>
    <property type="molecule type" value="Genomic_DNA"/>
</dbReference>
<evidence type="ECO:0000256" key="12">
    <source>
        <dbReference type="PROSITE-ProRule" id="PRU01360"/>
    </source>
</evidence>
<dbReference type="Gene3D" id="2.40.170.20">
    <property type="entry name" value="TonB-dependent receptor, beta-barrel domain"/>
    <property type="match status" value="1"/>
</dbReference>
<gene>
    <name evidence="19" type="ORF">CCOS864_03397</name>
</gene>
<dbReference type="PROSITE" id="PS52016">
    <property type="entry name" value="TONB_DEPENDENT_REC_3"/>
    <property type="match status" value="1"/>
</dbReference>
<comment type="subcellular location">
    <subcellularLocation>
        <location evidence="1 12">Cell outer membrane</location>
        <topology evidence="1 12">Multi-pass membrane protein</topology>
    </subcellularLocation>
</comment>
<evidence type="ECO:0000256" key="9">
    <source>
        <dbReference type="ARBA" id="ARBA00023077"/>
    </source>
</evidence>
<evidence type="ECO:0000313" key="20">
    <source>
        <dbReference type="Proteomes" id="UP000255177"/>
    </source>
</evidence>